<name>A0ABP5K9M9_9ACTN</name>
<evidence type="ECO:0000313" key="1">
    <source>
        <dbReference type="EMBL" id="GAA2129256.1"/>
    </source>
</evidence>
<dbReference type="EMBL" id="BAAAMR010000013">
    <property type="protein sequence ID" value="GAA2129256.1"/>
    <property type="molecule type" value="Genomic_DNA"/>
</dbReference>
<keyword evidence="2" id="KW-1185">Reference proteome</keyword>
<organism evidence="1 2">
    <name type="scientific">Actinomadura napierensis</name>
    <dbReference type="NCBI Taxonomy" id="267854"/>
    <lineage>
        <taxon>Bacteria</taxon>
        <taxon>Bacillati</taxon>
        <taxon>Actinomycetota</taxon>
        <taxon>Actinomycetes</taxon>
        <taxon>Streptosporangiales</taxon>
        <taxon>Thermomonosporaceae</taxon>
        <taxon>Actinomadura</taxon>
    </lineage>
</organism>
<evidence type="ECO:0000313" key="2">
    <source>
        <dbReference type="Proteomes" id="UP001501020"/>
    </source>
</evidence>
<proteinExistence type="predicted"/>
<accession>A0ABP5K9M9</accession>
<gene>
    <name evidence="1" type="ORF">GCM10009727_20580</name>
</gene>
<comment type="caution">
    <text evidence="1">The sequence shown here is derived from an EMBL/GenBank/DDBJ whole genome shotgun (WGS) entry which is preliminary data.</text>
</comment>
<reference evidence="2" key="1">
    <citation type="journal article" date="2019" name="Int. J. Syst. Evol. Microbiol.">
        <title>The Global Catalogue of Microorganisms (GCM) 10K type strain sequencing project: providing services to taxonomists for standard genome sequencing and annotation.</title>
        <authorList>
            <consortium name="The Broad Institute Genomics Platform"/>
            <consortium name="The Broad Institute Genome Sequencing Center for Infectious Disease"/>
            <person name="Wu L."/>
            <person name="Ma J."/>
        </authorList>
    </citation>
    <scope>NUCLEOTIDE SEQUENCE [LARGE SCALE GENOMIC DNA]</scope>
    <source>
        <strain evidence="2">JCM 13850</strain>
    </source>
</reference>
<protein>
    <submittedName>
        <fullName evidence="1">Uncharacterized protein</fullName>
    </submittedName>
</protein>
<dbReference type="Proteomes" id="UP001501020">
    <property type="component" value="Unassembled WGS sequence"/>
</dbReference>
<sequence>MTSAVDGRALDVRAVRLEIERRYPGVTVWFGETTFRWWAMVWCGTWRLLEASTPRGLVGAIESARPRRASLVR</sequence>
<dbReference type="RefSeq" id="WP_344264057.1">
    <property type="nucleotide sequence ID" value="NZ_BAAAMR010000013.1"/>
</dbReference>